<dbReference type="Proteomes" id="UP000195321">
    <property type="component" value="Unassembled WGS sequence"/>
</dbReference>
<dbReference type="PANTHER" id="PTHR37805">
    <property type="entry name" value="CYTOPLASMIC PROTEIN-RELATED"/>
    <property type="match status" value="1"/>
</dbReference>
<protein>
    <submittedName>
        <fullName evidence="1">Cytoplasmic protein</fullName>
    </submittedName>
</protein>
<evidence type="ECO:0000313" key="1">
    <source>
        <dbReference type="EMBL" id="OUM47377.1"/>
    </source>
</evidence>
<dbReference type="AlphaFoldDB" id="A0A1Y3MAA8"/>
<comment type="caution">
    <text evidence="1">The sequence shown here is derived from an EMBL/GenBank/DDBJ whole genome shotgun (WGS) entry which is preliminary data.</text>
</comment>
<name>A0A1Y3MAA8_9BACI</name>
<dbReference type="Pfam" id="PF07308">
    <property type="entry name" value="DUF1456"/>
    <property type="match status" value="2"/>
</dbReference>
<evidence type="ECO:0000313" key="2">
    <source>
        <dbReference type="Proteomes" id="UP000195321"/>
    </source>
</evidence>
<sequence>MSMSNNDILKRVRYAMDIKDTDMVEIFKFGGIEVTKEEVVEMLTKLKKSPQNEADNDGDVVESDYVLTCENMMLESFLNGFITFKRGKQDPKPGQPEGQAMPLQSNESANNLLLKKMKIALSLTSEDVLDILDGVGVKVTKGELGALLRKKGHKNYKECGDRYARNFLKGLAVKYRG</sequence>
<dbReference type="InterPro" id="IPR009921">
    <property type="entry name" value="YehS-like"/>
</dbReference>
<organism evidence="1 2">
    <name type="scientific">Bacillus pseudomycoides</name>
    <dbReference type="NCBI Taxonomy" id="64104"/>
    <lineage>
        <taxon>Bacteria</taxon>
        <taxon>Bacillati</taxon>
        <taxon>Bacillota</taxon>
        <taxon>Bacilli</taxon>
        <taxon>Bacillales</taxon>
        <taxon>Bacillaceae</taxon>
        <taxon>Bacillus</taxon>
        <taxon>Bacillus cereus group</taxon>
    </lineage>
</organism>
<accession>A0A1Y3MAA8</accession>
<dbReference type="PANTHER" id="PTHR37805:SF1">
    <property type="entry name" value="CYTOPLASMIC PROTEIN"/>
    <property type="match status" value="1"/>
</dbReference>
<dbReference type="EMBL" id="MWPX01000024">
    <property type="protein sequence ID" value="OUM47377.1"/>
    <property type="molecule type" value="Genomic_DNA"/>
</dbReference>
<reference evidence="1 2" key="1">
    <citation type="submission" date="2017-02" db="EMBL/GenBank/DDBJ databases">
        <title>Bacillus pseudomycoides isolate FSL K6-0042.</title>
        <authorList>
            <person name="Kovac J."/>
        </authorList>
    </citation>
    <scope>NUCLEOTIDE SEQUENCE [LARGE SCALE GENOMIC DNA]</scope>
    <source>
        <strain evidence="1 2">FSL K6-0042</strain>
    </source>
</reference>
<gene>
    <name evidence="1" type="ORF">BW425_18860</name>
</gene>
<proteinExistence type="predicted"/>
<dbReference type="RefSeq" id="WP_016112857.1">
    <property type="nucleotide sequence ID" value="NZ_JARHXM010000120.1"/>
</dbReference>